<protein>
    <submittedName>
        <fullName evidence="2">Oxidoreductase-like domain-containing protein</fullName>
    </submittedName>
</protein>
<feature type="domain" description="Oxidoreductase-like" evidence="1">
    <location>
        <begin position="2"/>
        <end position="35"/>
    </location>
</feature>
<keyword evidence="3" id="KW-1185">Reference proteome</keyword>
<comment type="caution">
    <text evidence="2">The sequence shown here is derived from an EMBL/GenBank/DDBJ whole genome shotgun (WGS) entry which is preliminary data.</text>
</comment>
<proteinExistence type="predicted"/>
<dbReference type="Pfam" id="PF09791">
    <property type="entry name" value="Oxidored-like"/>
    <property type="match status" value="1"/>
</dbReference>
<dbReference type="InterPro" id="IPR019180">
    <property type="entry name" value="Oxidoreductase-like_N"/>
</dbReference>
<dbReference type="EMBL" id="JBHTBX010000016">
    <property type="protein sequence ID" value="MFC7436331.1"/>
    <property type="molecule type" value="Genomic_DNA"/>
</dbReference>
<name>A0ABW2RE01_9BURK</name>
<organism evidence="2 3">
    <name type="scientific">Hydrogenophaga bisanensis</name>
    <dbReference type="NCBI Taxonomy" id="439611"/>
    <lineage>
        <taxon>Bacteria</taxon>
        <taxon>Pseudomonadati</taxon>
        <taxon>Pseudomonadota</taxon>
        <taxon>Betaproteobacteria</taxon>
        <taxon>Burkholderiales</taxon>
        <taxon>Comamonadaceae</taxon>
        <taxon>Hydrogenophaga</taxon>
    </lineage>
</organism>
<evidence type="ECO:0000259" key="1">
    <source>
        <dbReference type="Pfam" id="PF09791"/>
    </source>
</evidence>
<accession>A0ABW2RE01</accession>
<sequence>MRRPPPEPTTCCGRGCNGCVWEGYYEALHHWRTDALQLLECHGA</sequence>
<evidence type="ECO:0000313" key="2">
    <source>
        <dbReference type="EMBL" id="MFC7436331.1"/>
    </source>
</evidence>
<evidence type="ECO:0000313" key="3">
    <source>
        <dbReference type="Proteomes" id="UP001596495"/>
    </source>
</evidence>
<dbReference type="RefSeq" id="WP_374642898.1">
    <property type="nucleotide sequence ID" value="NZ_JBHTBX010000016.1"/>
</dbReference>
<dbReference type="Proteomes" id="UP001596495">
    <property type="component" value="Unassembled WGS sequence"/>
</dbReference>
<reference evidence="3" key="1">
    <citation type="journal article" date="2019" name="Int. J. Syst. Evol. Microbiol.">
        <title>The Global Catalogue of Microorganisms (GCM) 10K type strain sequencing project: providing services to taxonomists for standard genome sequencing and annotation.</title>
        <authorList>
            <consortium name="The Broad Institute Genomics Platform"/>
            <consortium name="The Broad Institute Genome Sequencing Center for Infectious Disease"/>
            <person name="Wu L."/>
            <person name="Ma J."/>
        </authorList>
    </citation>
    <scope>NUCLEOTIDE SEQUENCE [LARGE SCALE GENOMIC DNA]</scope>
    <source>
        <strain evidence="3">CCUG 54518</strain>
    </source>
</reference>
<gene>
    <name evidence="2" type="ORF">ACFQNJ_17620</name>
</gene>